<keyword evidence="2" id="KW-0238">DNA-binding</keyword>
<dbReference type="PROSITE" id="PS50932">
    <property type="entry name" value="HTH_LACI_2"/>
    <property type="match status" value="1"/>
</dbReference>
<dbReference type="Gene3D" id="1.10.260.40">
    <property type="entry name" value="lambda repressor-like DNA-binding domains"/>
    <property type="match status" value="1"/>
</dbReference>
<gene>
    <name evidence="5" type="ORF">SAMN02745157_2989</name>
</gene>
<keyword evidence="1" id="KW-0805">Transcription regulation</keyword>
<dbReference type="PANTHER" id="PTHR30146:SF109">
    <property type="entry name" value="HTH-TYPE TRANSCRIPTIONAL REGULATOR GALS"/>
    <property type="match status" value="1"/>
</dbReference>
<evidence type="ECO:0000313" key="6">
    <source>
        <dbReference type="Proteomes" id="UP000184485"/>
    </source>
</evidence>
<accession>A0A1M5EG52</accession>
<feature type="domain" description="HTH lacI-type" evidence="4">
    <location>
        <begin position="1"/>
        <end position="55"/>
    </location>
</feature>
<dbReference type="CDD" id="cd20010">
    <property type="entry name" value="PBP1_AglR-like"/>
    <property type="match status" value="1"/>
</dbReference>
<dbReference type="EMBL" id="FQUP01000002">
    <property type="protein sequence ID" value="SHF78166.1"/>
    <property type="molecule type" value="Genomic_DNA"/>
</dbReference>
<dbReference type="SUPFAM" id="SSF53822">
    <property type="entry name" value="Periplasmic binding protein-like I"/>
    <property type="match status" value="1"/>
</dbReference>
<dbReference type="RefSeq" id="WP_244540242.1">
    <property type="nucleotide sequence ID" value="NZ_FQUP01000002.1"/>
</dbReference>
<evidence type="ECO:0000256" key="1">
    <source>
        <dbReference type="ARBA" id="ARBA00023015"/>
    </source>
</evidence>
<dbReference type="SMART" id="SM00354">
    <property type="entry name" value="HTH_LACI"/>
    <property type="match status" value="1"/>
</dbReference>
<dbReference type="AlphaFoldDB" id="A0A1M5EG52"/>
<evidence type="ECO:0000256" key="2">
    <source>
        <dbReference type="ARBA" id="ARBA00023125"/>
    </source>
</evidence>
<sequence length="342" mass="37909">MSIRDLARHLNISIGTVSRALNGRSDVNPETRRRVFEAAAAIGYVPNQSGRSLRQGTTNSIGFVVETNSETSLYGDTFFTSVYAGVQQVFARHHLDLIVLLCPFDQDPLEHLRRVVSRRFVDGLFISAIQRRDPRIDHLIESEIPFMALGRSLSGGTHPWIDLDFAGVAHASIHRLVERGHRRIGLVTAGSELNLGYVFADGYREALAAEGLSFDPDLVIRAETSEMGGYDAVDRLLKLPERPTAVLLVNEIMAIGVYRRLHEAGLTPGRDMAVIGFRDSPQSRFLSPPLTCFRIELSGLGRRLAEGLLATMPAYRDQHPIGLVQEIWPMHLVAGESDPPLR</sequence>
<dbReference type="Proteomes" id="UP000184485">
    <property type="component" value="Unassembled WGS sequence"/>
</dbReference>
<dbReference type="Pfam" id="PF00356">
    <property type="entry name" value="LacI"/>
    <property type="match status" value="1"/>
</dbReference>
<keyword evidence="3" id="KW-0804">Transcription</keyword>
<dbReference type="Pfam" id="PF13377">
    <property type="entry name" value="Peripla_BP_3"/>
    <property type="match status" value="1"/>
</dbReference>
<dbReference type="InterPro" id="IPR046335">
    <property type="entry name" value="LacI/GalR-like_sensor"/>
</dbReference>
<dbReference type="PANTHER" id="PTHR30146">
    <property type="entry name" value="LACI-RELATED TRANSCRIPTIONAL REPRESSOR"/>
    <property type="match status" value="1"/>
</dbReference>
<dbReference type="STRING" id="1122133.SAMN02745157_2989"/>
<organism evidence="5 6">
    <name type="scientific">Kaistia soli DSM 19436</name>
    <dbReference type="NCBI Taxonomy" id="1122133"/>
    <lineage>
        <taxon>Bacteria</taxon>
        <taxon>Pseudomonadati</taxon>
        <taxon>Pseudomonadota</taxon>
        <taxon>Alphaproteobacteria</taxon>
        <taxon>Hyphomicrobiales</taxon>
        <taxon>Kaistiaceae</taxon>
        <taxon>Kaistia</taxon>
    </lineage>
</organism>
<dbReference type="GO" id="GO:0000976">
    <property type="term" value="F:transcription cis-regulatory region binding"/>
    <property type="evidence" value="ECO:0007669"/>
    <property type="project" value="TreeGrafter"/>
</dbReference>
<evidence type="ECO:0000313" key="5">
    <source>
        <dbReference type="EMBL" id="SHF78166.1"/>
    </source>
</evidence>
<dbReference type="SUPFAM" id="SSF47413">
    <property type="entry name" value="lambda repressor-like DNA-binding domains"/>
    <property type="match status" value="1"/>
</dbReference>
<keyword evidence="6" id="KW-1185">Reference proteome</keyword>
<evidence type="ECO:0000256" key="3">
    <source>
        <dbReference type="ARBA" id="ARBA00023163"/>
    </source>
</evidence>
<dbReference type="GO" id="GO:0003700">
    <property type="term" value="F:DNA-binding transcription factor activity"/>
    <property type="evidence" value="ECO:0007669"/>
    <property type="project" value="TreeGrafter"/>
</dbReference>
<dbReference type="InterPro" id="IPR028082">
    <property type="entry name" value="Peripla_BP_I"/>
</dbReference>
<evidence type="ECO:0000259" key="4">
    <source>
        <dbReference type="PROSITE" id="PS50932"/>
    </source>
</evidence>
<name>A0A1M5EG52_9HYPH</name>
<reference evidence="5 6" key="1">
    <citation type="submission" date="2016-11" db="EMBL/GenBank/DDBJ databases">
        <authorList>
            <person name="Jaros S."/>
            <person name="Januszkiewicz K."/>
            <person name="Wedrychowicz H."/>
        </authorList>
    </citation>
    <scope>NUCLEOTIDE SEQUENCE [LARGE SCALE GENOMIC DNA]</scope>
    <source>
        <strain evidence="5 6">DSM 19436</strain>
    </source>
</reference>
<dbReference type="InterPro" id="IPR010982">
    <property type="entry name" value="Lambda_DNA-bd_dom_sf"/>
</dbReference>
<dbReference type="CDD" id="cd01392">
    <property type="entry name" value="HTH_LacI"/>
    <property type="match status" value="1"/>
</dbReference>
<dbReference type="Gene3D" id="3.40.50.2300">
    <property type="match status" value="2"/>
</dbReference>
<protein>
    <submittedName>
        <fullName evidence="5">Transcriptional regulator, LacI family</fullName>
    </submittedName>
</protein>
<proteinExistence type="predicted"/>
<dbReference type="InterPro" id="IPR000843">
    <property type="entry name" value="HTH_LacI"/>
</dbReference>